<dbReference type="InterPro" id="IPR027417">
    <property type="entry name" value="P-loop_NTPase"/>
</dbReference>
<gene>
    <name evidence="10" type="primary">MRH4</name>
    <name evidence="10" type="ORF">MCUN1_003876</name>
</gene>
<dbReference type="EMBL" id="CP119882">
    <property type="protein sequence ID" value="WFD36984.1"/>
    <property type="molecule type" value="Genomic_DNA"/>
</dbReference>
<sequence length="513" mass="56109">MLALRRLATAARARPPRTPPRTPNRHRLSEIRPGELPALDFDKPDAPQNATKKFESPPLSRGLLAMLQALLGPRARPTTPQAHALAHMFVGGWGARPEPSATLIAAETGSGKTLAYLLPVLQKLHDTKALTEHVDRKYAANGRHKLMPRAIVLAPTHELARQITGVAKALSHHPEHKLRVACTSTPGFEEHIERDLARLSDSGGPPASPDVLVATPGRLVELCIDAKPPSDMEAPQWRPLSLRNLQSVVIDEADTLLDKGFGPTTHALLDAIAPGRVRVDVIFVSATIPKTLTEYLEGRFPTRATLASPQLHTLPEKLRATFVDPGSDRNLAVLREILRIFTTPGSEHDQILIFRDRRGGVESLTSYLRERNVDVVSLTGDADKRSTRTNADLSRFLVDPRKANRPEEGGPRVLVTTSLLSRGLDFGPYVKHVLLPDAGREGTRSAHSANNNALELLHRAGRSARAGRSGQVVIFDRSSAPGKSKLLINRSGKRKGIIRGQMDLLVRELRHGK</sequence>
<dbReference type="GO" id="GO:0003724">
    <property type="term" value="F:RNA helicase activity"/>
    <property type="evidence" value="ECO:0007669"/>
    <property type="project" value="UniProtKB-EC"/>
</dbReference>
<comment type="catalytic activity">
    <reaction evidence="6">
        <text>ATP + H2O = ADP + phosphate + H(+)</text>
        <dbReference type="Rhea" id="RHEA:13065"/>
        <dbReference type="ChEBI" id="CHEBI:15377"/>
        <dbReference type="ChEBI" id="CHEBI:15378"/>
        <dbReference type="ChEBI" id="CHEBI:30616"/>
        <dbReference type="ChEBI" id="CHEBI:43474"/>
        <dbReference type="ChEBI" id="CHEBI:456216"/>
        <dbReference type="EC" id="3.6.4.13"/>
    </reaction>
</comment>
<dbReference type="Pfam" id="PF00271">
    <property type="entry name" value="Helicase_C"/>
    <property type="match status" value="1"/>
</dbReference>
<evidence type="ECO:0000256" key="7">
    <source>
        <dbReference type="SAM" id="MobiDB-lite"/>
    </source>
</evidence>
<feature type="compositionally biased region" description="Low complexity" evidence="7">
    <location>
        <begin position="1"/>
        <end position="13"/>
    </location>
</feature>
<dbReference type="InterPro" id="IPR011545">
    <property type="entry name" value="DEAD/DEAH_box_helicase_dom"/>
</dbReference>
<dbReference type="CDD" id="cd00268">
    <property type="entry name" value="DEADc"/>
    <property type="match status" value="1"/>
</dbReference>
<evidence type="ECO:0000256" key="2">
    <source>
        <dbReference type="ARBA" id="ARBA00022801"/>
    </source>
</evidence>
<keyword evidence="2 6" id="KW-0378">Hydrolase</keyword>
<dbReference type="Gene3D" id="3.40.50.300">
    <property type="entry name" value="P-loop containing nucleotide triphosphate hydrolases"/>
    <property type="match status" value="2"/>
</dbReference>
<keyword evidence="3 6" id="KW-0347">Helicase</keyword>
<keyword evidence="4 6" id="KW-0067">ATP-binding</keyword>
<dbReference type="InterPro" id="IPR014001">
    <property type="entry name" value="Helicase_ATP-bd"/>
</dbReference>
<feature type="region of interest" description="Disordered" evidence="7">
    <location>
        <begin position="1"/>
        <end position="56"/>
    </location>
</feature>
<feature type="domain" description="Helicase C-terminal" evidence="9">
    <location>
        <begin position="336"/>
        <end position="510"/>
    </location>
</feature>
<dbReference type="SUPFAM" id="SSF52540">
    <property type="entry name" value="P-loop containing nucleoside triphosphate hydrolases"/>
    <property type="match status" value="1"/>
</dbReference>
<protein>
    <recommendedName>
        <fullName evidence="6">ATP-dependent RNA helicase</fullName>
        <ecNumber evidence="6">3.6.4.13</ecNumber>
    </recommendedName>
</protein>
<evidence type="ECO:0000256" key="6">
    <source>
        <dbReference type="RuleBase" id="RU365068"/>
    </source>
</evidence>
<dbReference type="SMART" id="SM00487">
    <property type="entry name" value="DEXDc"/>
    <property type="match status" value="1"/>
</dbReference>
<dbReference type="PANTHER" id="PTHR24031">
    <property type="entry name" value="RNA HELICASE"/>
    <property type="match status" value="1"/>
</dbReference>
<evidence type="ECO:0000256" key="5">
    <source>
        <dbReference type="ARBA" id="ARBA00022884"/>
    </source>
</evidence>
<dbReference type="GO" id="GO:0016787">
    <property type="term" value="F:hydrolase activity"/>
    <property type="evidence" value="ECO:0007669"/>
    <property type="project" value="UniProtKB-KW"/>
</dbReference>
<name>A0AAF0EXH3_9BASI</name>
<feature type="domain" description="Helicase ATP-binding" evidence="8">
    <location>
        <begin position="93"/>
        <end position="306"/>
    </location>
</feature>
<comment type="similarity">
    <text evidence="6">Belongs to the DEAD box helicase family.</text>
</comment>
<evidence type="ECO:0000259" key="9">
    <source>
        <dbReference type="PROSITE" id="PS51194"/>
    </source>
</evidence>
<dbReference type="AlphaFoldDB" id="A0AAF0EXH3"/>
<dbReference type="InterPro" id="IPR044742">
    <property type="entry name" value="DEAD/DEAH_RhlB"/>
</dbReference>
<evidence type="ECO:0000313" key="10">
    <source>
        <dbReference type="EMBL" id="WFD36984.1"/>
    </source>
</evidence>
<keyword evidence="11" id="KW-1185">Reference proteome</keyword>
<dbReference type="SMART" id="SM00490">
    <property type="entry name" value="HELICc"/>
    <property type="match status" value="1"/>
</dbReference>
<dbReference type="PROSITE" id="PS51192">
    <property type="entry name" value="HELICASE_ATP_BIND_1"/>
    <property type="match status" value="1"/>
</dbReference>
<dbReference type="Proteomes" id="UP001219933">
    <property type="component" value="Chromosome 6"/>
</dbReference>
<dbReference type="GO" id="GO:0005524">
    <property type="term" value="F:ATP binding"/>
    <property type="evidence" value="ECO:0007669"/>
    <property type="project" value="UniProtKB-UniRule"/>
</dbReference>
<dbReference type="GO" id="GO:0003723">
    <property type="term" value="F:RNA binding"/>
    <property type="evidence" value="ECO:0007669"/>
    <property type="project" value="UniProtKB-UniRule"/>
</dbReference>
<dbReference type="PROSITE" id="PS51194">
    <property type="entry name" value="HELICASE_CTER"/>
    <property type="match status" value="1"/>
</dbReference>
<evidence type="ECO:0000313" key="11">
    <source>
        <dbReference type="Proteomes" id="UP001219933"/>
    </source>
</evidence>
<dbReference type="Pfam" id="PF00270">
    <property type="entry name" value="DEAD"/>
    <property type="match status" value="1"/>
</dbReference>
<evidence type="ECO:0000256" key="3">
    <source>
        <dbReference type="ARBA" id="ARBA00022806"/>
    </source>
</evidence>
<comment type="function">
    <text evidence="6">RNA helicase.</text>
</comment>
<reference evidence="10" key="1">
    <citation type="submission" date="2023-03" db="EMBL/GenBank/DDBJ databases">
        <title>Mating type loci evolution in Malassezia.</title>
        <authorList>
            <person name="Coelho M.A."/>
        </authorList>
    </citation>
    <scope>NUCLEOTIDE SEQUENCE</scope>
    <source>
        <strain evidence="10">CBS 11721</strain>
    </source>
</reference>
<comment type="domain">
    <text evidence="6">The Q motif is unique to and characteristic of the DEAD box family of RNA helicases and controls ATP binding and hydrolysis.</text>
</comment>
<dbReference type="EC" id="3.6.4.13" evidence="6"/>
<keyword evidence="1 6" id="KW-0547">Nucleotide-binding</keyword>
<proteinExistence type="inferred from homology"/>
<keyword evidence="5 6" id="KW-0694">RNA-binding</keyword>
<evidence type="ECO:0000259" key="8">
    <source>
        <dbReference type="PROSITE" id="PS51192"/>
    </source>
</evidence>
<accession>A0AAF0EXH3</accession>
<dbReference type="InterPro" id="IPR001650">
    <property type="entry name" value="Helicase_C-like"/>
</dbReference>
<evidence type="ECO:0000256" key="1">
    <source>
        <dbReference type="ARBA" id="ARBA00022741"/>
    </source>
</evidence>
<evidence type="ECO:0000256" key="4">
    <source>
        <dbReference type="ARBA" id="ARBA00022840"/>
    </source>
</evidence>
<organism evidence="10 11">
    <name type="scientific">Malassezia cuniculi</name>
    <dbReference type="NCBI Taxonomy" id="948313"/>
    <lineage>
        <taxon>Eukaryota</taxon>
        <taxon>Fungi</taxon>
        <taxon>Dikarya</taxon>
        <taxon>Basidiomycota</taxon>
        <taxon>Ustilaginomycotina</taxon>
        <taxon>Malasseziomycetes</taxon>
        <taxon>Malasseziales</taxon>
        <taxon>Malasseziaceae</taxon>
        <taxon>Malassezia</taxon>
    </lineage>
</organism>